<dbReference type="Proteomes" id="UP000321424">
    <property type="component" value="Unassembled WGS sequence"/>
</dbReference>
<dbReference type="SUPFAM" id="SSF51430">
    <property type="entry name" value="NAD(P)-linked oxidoreductase"/>
    <property type="match status" value="1"/>
</dbReference>
<dbReference type="InterPro" id="IPR036812">
    <property type="entry name" value="NAD(P)_OxRdtase_dom_sf"/>
</dbReference>
<keyword evidence="6" id="KW-1185">Reference proteome</keyword>
<dbReference type="EMBL" id="BJXA01000001">
    <property type="protein sequence ID" value="GEM35826.1"/>
    <property type="molecule type" value="Genomic_DNA"/>
</dbReference>
<keyword evidence="2" id="KW-0521">NADP</keyword>
<evidence type="ECO:0000313" key="5">
    <source>
        <dbReference type="EMBL" id="GEM35826.1"/>
    </source>
</evidence>
<gene>
    <name evidence="5" type="ORF">NN4_03450</name>
</gene>
<reference evidence="5 6" key="1">
    <citation type="submission" date="2019-07" db="EMBL/GenBank/DDBJ databases">
        <title>Whole genome shotgun sequence of Nocardia ninae NBRC 108245.</title>
        <authorList>
            <person name="Hosoyama A."/>
            <person name="Uohara A."/>
            <person name="Ohji S."/>
            <person name="Ichikawa N."/>
        </authorList>
    </citation>
    <scope>NUCLEOTIDE SEQUENCE [LARGE SCALE GENOMIC DNA]</scope>
    <source>
        <strain evidence="5 6">NBRC 108245</strain>
    </source>
</reference>
<dbReference type="InterPro" id="IPR005399">
    <property type="entry name" value="K_chnl_volt-dep_bsu_KCNAB-rel"/>
</dbReference>
<evidence type="ECO:0000259" key="4">
    <source>
        <dbReference type="Pfam" id="PF00248"/>
    </source>
</evidence>
<dbReference type="GO" id="GO:0051596">
    <property type="term" value="P:methylglyoxal catabolic process"/>
    <property type="evidence" value="ECO:0007669"/>
    <property type="project" value="TreeGrafter"/>
</dbReference>
<comment type="caution">
    <text evidence="5">The sequence shown here is derived from an EMBL/GenBank/DDBJ whole genome shotgun (WGS) entry which is preliminary data.</text>
</comment>
<comment type="similarity">
    <text evidence="1">Belongs to the shaker potassium channel beta subunit family.</text>
</comment>
<dbReference type="Gene3D" id="3.20.20.100">
    <property type="entry name" value="NADP-dependent oxidoreductase domain"/>
    <property type="match status" value="1"/>
</dbReference>
<organism evidence="5 6">
    <name type="scientific">Nocardia ninae NBRC 108245</name>
    <dbReference type="NCBI Taxonomy" id="1210091"/>
    <lineage>
        <taxon>Bacteria</taxon>
        <taxon>Bacillati</taxon>
        <taxon>Actinomycetota</taxon>
        <taxon>Actinomycetes</taxon>
        <taxon>Mycobacteriales</taxon>
        <taxon>Nocardiaceae</taxon>
        <taxon>Nocardia</taxon>
    </lineage>
</organism>
<feature type="domain" description="NADP-dependent oxidoreductase" evidence="4">
    <location>
        <begin position="29"/>
        <end position="330"/>
    </location>
</feature>
<name>A0A511M801_9NOCA</name>
<evidence type="ECO:0000256" key="1">
    <source>
        <dbReference type="ARBA" id="ARBA00006515"/>
    </source>
</evidence>
<accession>A0A511M801</accession>
<keyword evidence="3" id="KW-0560">Oxidoreductase</keyword>
<proteinExistence type="inferred from homology"/>
<evidence type="ECO:0000256" key="2">
    <source>
        <dbReference type="ARBA" id="ARBA00022857"/>
    </source>
</evidence>
<evidence type="ECO:0000313" key="6">
    <source>
        <dbReference type="Proteomes" id="UP000321424"/>
    </source>
</evidence>
<dbReference type="PANTHER" id="PTHR43150:SF4">
    <property type="entry name" value="L-GLYCERALDEHYDE 3-PHOSPHATE REDUCTASE"/>
    <property type="match status" value="1"/>
</dbReference>
<dbReference type="OrthoDB" id="9768793at2"/>
<sequence length="347" mass="38064">MAYVPEPARYDGAMRYRRSGRSGLDLPLLSLGFWHNFGDDRPYLAQREIALRAFDLGITHFDLANNYGPPYGAAEINAGRILREDLAPYRDELVISSKAGWDMWPGPYGQGGGSRKYLLASLDQSLTRLGLDYVDIFYSHRFDPTTPLEETAAALNTAVRQGKALYVGISSYTAQDSVAIATMLRELGTPLLIHQPSYSMLNRWIETEGLLDAAGAEGFGVIGFTALAQGLLTSKYLDGIPPESRAAQGKSFQNELLTPAMIDRLRKLAAVADRRGQTLAQLALSWALRDDRVTSLVIGASTTDQLEQNVAALDDLEFSADELAEIDALLDDDGEVDLWRSARQGTL</sequence>
<dbReference type="AlphaFoldDB" id="A0A511M801"/>
<dbReference type="PANTHER" id="PTHR43150">
    <property type="entry name" value="HYPERKINETIC, ISOFORM M"/>
    <property type="match status" value="1"/>
</dbReference>
<dbReference type="GO" id="GO:0016491">
    <property type="term" value="F:oxidoreductase activity"/>
    <property type="evidence" value="ECO:0007669"/>
    <property type="project" value="UniProtKB-KW"/>
</dbReference>
<protein>
    <submittedName>
        <fullName evidence="5">Oxidoreductase</fullName>
    </submittedName>
</protein>
<dbReference type="Pfam" id="PF00248">
    <property type="entry name" value="Aldo_ket_red"/>
    <property type="match status" value="1"/>
</dbReference>
<dbReference type="PRINTS" id="PR01577">
    <property type="entry name" value="KCNABCHANNEL"/>
</dbReference>
<dbReference type="RefSeq" id="WP_147128123.1">
    <property type="nucleotide sequence ID" value="NZ_BJXA01000001.1"/>
</dbReference>
<dbReference type="NCBIfam" id="NF007388">
    <property type="entry name" value="PRK09912.1"/>
    <property type="match status" value="1"/>
</dbReference>
<evidence type="ECO:0000256" key="3">
    <source>
        <dbReference type="ARBA" id="ARBA00023002"/>
    </source>
</evidence>
<dbReference type="InterPro" id="IPR023210">
    <property type="entry name" value="NADP_OxRdtase_dom"/>
</dbReference>